<evidence type="ECO:0000256" key="6">
    <source>
        <dbReference type="PROSITE-ProRule" id="PRU01373"/>
    </source>
</evidence>
<keyword evidence="4 6" id="KW-0573">Peptidoglycan synthesis</keyword>
<dbReference type="CDD" id="cd16913">
    <property type="entry name" value="YkuD_like"/>
    <property type="match status" value="1"/>
</dbReference>
<dbReference type="Pfam" id="PF03734">
    <property type="entry name" value="YkuD"/>
    <property type="match status" value="1"/>
</dbReference>
<keyword evidence="7" id="KW-1133">Transmembrane helix</keyword>
<evidence type="ECO:0000313" key="9">
    <source>
        <dbReference type="EMBL" id="XBX73875.1"/>
    </source>
</evidence>
<dbReference type="InterPro" id="IPR005490">
    <property type="entry name" value="LD_TPept_cat_dom"/>
</dbReference>
<name>A0AAU7VJ24_9FIRM</name>
<proteinExistence type="predicted"/>
<dbReference type="RefSeq" id="WP_350342637.1">
    <property type="nucleotide sequence ID" value="NZ_CP158367.1"/>
</dbReference>
<dbReference type="PANTHER" id="PTHR30582">
    <property type="entry name" value="L,D-TRANSPEPTIDASE"/>
    <property type="match status" value="1"/>
</dbReference>
<keyword evidence="7" id="KW-0812">Transmembrane</keyword>
<keyword evidence="3 6" id="KW-0133">Cell shape</keyword>
<gene>
    <name evidence="9" type="ORF">PRVXT_001887</name>
</gene>
<dbReference type="InterPro" id="IPR038063">
    <property type="entry name" value="Transpep_catalytic_dom"/>
</dbReference>
<dbReference type="PROSITE" id="PS52029">
    <property type="entry name" value="LD_TPASE"/>
    <property type="match status" value="1"/>
</dbReference>
<organism evidence="9">
    <name type="scientific">Proteinivorax tanatarense</name>
    <dbReference type="NCBI Taxonomy" id="1260629"/>
    <lineage>
        <taxon>Bacteria</taxon>
        <taxon>Bacillati</taxon>
        <taxon>Bacillota</taxon>
        <taxon>Clostridia</taxon>
        <taxon>Eubacteriales</taxon>
        <taxon>Proteinivoracaceae</taxon>
        <taxon>Proteinivorax</taxon>
    </lineage>
</organism>
<dbReference type="GO" id="GO:0071555">
    <property type="term" value="P:cell wall organization"/>
    <property type="evidence" value="ECO:0007669"/>
    <property type="project" value="UniProtKB-UniRule"/>
</dbReference>
<dbReference type="AlphaFoldDB" id="A0AAU7VJ24"/>
<dbReference type="SUPFAM" id="SSF47090">
    <property type="entry name" value="PGBD-like"/>
    <property type="match status" value="2"/>
</dbReference>
<evidence type="ECO:0000256" key="5">
    <source>
        <dbReference type="ARBA" id="ARBA00023316"/>
    </source>
</evidence>
<dbReference type="SUPFAM" id="SSF141523">
    <property type="entry name" value="L,D-transpeptidase catalytic domain-like"/>
    <property type="match status" value="1"/>
</dbReference>
<evidence type="ECO:0000259" key="8">
    <source>
        <dbReference type="PROSITE" id="PS52029"/>
    </source>
</evidence>
<dbReference type="GO" id="GO:0005576">
    <property type="term" value="C:extracellular region"/>
    <property type="evidence" value="ECO:0007669"/>
    <property type="project" value="TreeGrafter"/>
</dbReference>
<accession>A0AAU7VJ24</accession>
<dbReference type="GO" id="GO:0016740">
    <property type="term" value="F:transferase activity"/>
    <property type="evidence" value="ECO:0007669"/>
    <property type="project" value="UniProtKB-KW"/>
</dbReference>
<dbReference type="InterPro" id="IPR050979">
    <property type="entry name" value="LD-transpeptidase"/>
</dbReference>
<evidence type="ECO:0000256" key="4">
    <source>
        <dbReference type="ARBA" id="ARBA00022984"/>
    </source>
</evidence>
<evidence type="ECO:0000256" key="7">
    <source>
        <dbReference type="SAM" id="Phobius"/>
    </source>
</evidence>
<comment type="pathway">
    <text evidence="1 6">Cell wall biogenesis; peptidoglycan biosynthesis.</text>
</comment>
<dbReference type="Gene3D" id="1.10.101.10">
    <property type="entry name" value="PGBD-like superfamily/PGBD"/>
    <property type="match status" value="2"/>
</dbReference>
<keyword evidence="7" id="KW-0472">Membrane</keyword>
<dbReference type="EMBL" id="CP158367">
    <property type="protein sequence ID" value="XBX73875.1"/>
    <property type="molecule type" value="Genomic_DNA"/>
</dbReference>
<dbReference type="Gene3D" id="2.40.440.10">
    <property type="entry name" value="L,D-transpeptidase catalytic domain-like"/>
    <property type="match status" value="1"/>
</dbReference>
<dbReference type="InterPro" id="IPR002477">
    <property type="entry name" value="Peptidoglycan-bd-like"/>
</dbReference>
<protein>
    <submittedName>
        <fullName evidence="9">L,D-transpeptidase family protein</fullName>
    </submittedName>
</protein>
<feature type="domain" description="L,D-TPase catalytic" evidence="8">
    <location>
        <begin position="136"/>
        <end position="245"/>
    </location>
</feature>
<dbReference type="InterPro" id="IPR036365">
    <property type="entry name" value="PGBD-like_sf"/>
</dbReference>
<evidence type="ECO:0000256" key="2">
    <source>
        <dbReference type="ARBA" id="ARBA00022679"/>
    </source>
</evidence>
<dbReference type="GO" id="GO:0008360">
    <property type="term" value="P:regulation of cell shape"/>
    <property type="evidence" value="ECO:0007669"/>
    <property type="project" value="UniProtKB-UniRule"/>
</dbReference>
<dbReference type="GO" id="GO:0018104">
    <property type="term" value="P:peptidoglycan-protein cross-linking"/>
    <property type="evidence" value="ECO:0007669"/>
    <property type="project" value="TreeGrafter"/>
</dbReference>
<dbReference type="InterPro" id="IPR036366">
    <property type="entry name" value="PGBDSf"/>
</dbReference>
<feature type="transmembrane region" description="Helical" evidence="7">
    <location>
        <begin position="9"/>
        <end position="32"/>
    </location>
</feature>
<keyword evidence="5 6" id="KW-0961">Cell wall biogenesis/degradation</keyword>
<reference evidence="9" key="1">
    <citation type="journal article" date="2013" name="Extremophiles">
        <title>Proteinivorax tanatarense gen. nov., sp. nov., an anaerobic, haloalkaliphilic, proteolytic bacterium isolated from a decaying algal bloom, and proposal of Proteinivoraceae fam. nov.</title>
        <authorList>
            <person name="Kevbrin V."/>
            <person name="Boltyanskaya Y."/>
            <person name="Zhilina T."/>
            <person name="Kolganova T."/>
            <person name="Lavrentjeva E."/>
            <person name="Kuznetsov B."/>
        </authorList>
    </citation>
    <scope>NUCLEOTIDE SEQUENCE</scope>
    <source>
        <strain evidence="9">Z-910T</strain>
    </source>
</reference>
<sequence>MIIIIKKKYFILAGIIMFLASLFIISTTKIIIPVYNEEIYLEAEQLCRKKRQIRPEDPPLEGLDVTELQLGLEKAGYYLGEHHGVYEYKTIEAVKQLQHDNGIEPNGIVCDEVWAAMFKGESETKITSSEDPTGDLVLIVDLDRRQLTVLEDGKEFAKFPVTIGLPQSPSPVGDFYVKNKGYPKGSGFGTRWMGLTVPWGGYGIHGTNNPGAIGSHGSAGCIRLFNRDVEKLYEWVEVGTPVILNSERTPPKFRDVYQKGAGGQAVVYLQRALKEEGVYEEPADSFFKEEEEQAVKKLQSKYRLPETGKTDANIIYLLGLR</sequence>
<dbReference type="Pfam" id="PF01471">
    <property type="entry name" value="PG_binding_1"/>
    <property type="match status" value="2"/>
</dbReference>
<feature type="active site" description="Proton donor/acceptor" evidence="6">
    <location>
        <position position="205"/>
    </location>
</feature>
<feature type="active site" description="Nucleophile" evidence="6">
    <location>
        <position position="221"/>
    </location>
</feature>
<keyword evidence="2" id="KW-0808">Transferase</keyword>
<evidence type="ECO:0000256" key="1">
    <source>
        <dbReference type="ARBA" id="ARBA00004752"/>
    </source>
</evidence>
<dbReference type="GO" id="GO:0071972">
    <property type="term" value="F:peptidoglycan L,D-transpeptidase activity"/>
    <property type="evidence" value="ECO:0007669"/>
    <property type="project" value="TreeGrafter"/>
</dbReference>
<evidence type="ECO:0000256" key="3">
    <source>
        <dbReference type="ARBA" id="ARBA00022960"/>
    </source>
</evidence>
<reference evidence="9" key="2">
    <citation type="submission" date="2024-06" db="EMBL/GenBank/DDBJ databases">
        <authorList>
            <person name="Petrova K.O."/>
            <person name="Toshchakov S.V."/>
            <person name="Boltjanskaja Y.V."/>
            <person name="Kevbrin V."/>
        </authorList>
    </citation>
    <scope>NUCLEOTIDE SEQUENCE</scope>
    <source>
        <strain evidence="9">Z-910T</strain>
    </source>
</reference>